<dbReference type="InterPro" id="IPR000253">
    <property type="entry name" value="FHA_dom"/>
</dbReference>
<dbReference type="Gene3D" id="2.60.200.20">
    <property type="match status" value="1"/>
</dbReference>
<gene>
    <name evidence="10" type="primary">Kif16b</name>
</gene>
<evidence type="ECO:0000256" key="3">
    <source>
        <dbReference type="ARBA" id="ARBA00023054"/>
    </source>
</evidence>
<sequence length="1381" mass="156979">MASVKVAVRVRPMNRREKDLEAKFIIQMEKSKTTITNLKIPEGGTGDSGRERTKTFTYDFSFYSADTKSPDYVSQEMVFRTLGTDVVKSAFEGYNACVFAYGQTGSGKSYTMMGNSGDSGLIPRICEALFSRINETTRWDEASFRTEVSYLEIYNERVRDLLRRKSSKTFNLRVREHPKEGPYVEDLSKHLVQNYSDVEELMDAGNINRTTAATGMNDVSSRSHAIFTIKFTQAKFDAEMPCETVSKIHLVDLAGSERADATGATGVRLKEGGNINKSLVTLGNVISALADLSQDAANPLVKKKQVFVPYRDSVLTWLLKDSLGGNSKTIMIATISPADVNYGETLSTLRYANRAKNIINKPTINEDANVKLIRELRAEIARLKTLLAQGNQIALLDSPTALSMEEKLHQNEARVQELTKEWTNKWNETQNILKEQTLALRKEGIGVVLDSELPHLIGIDDDLLSTGIILYHLKEGQTYVGREDASTEQDIVLHGLDLESEHCVFDNVGGTVTLIPLSGSQCSVNGVQIVDATQLNQGAVILLGRTNMFRFNHPKEAAKLREKRKSGLLSSFSLSMTDLSKSCENLSAVMLYNPGLEFERQQREELEKLESKRKLIEEMEEKQRSDKAELERMQQEVETRRKETEMVQRQIRKQEESLKRRSFHIENKLKDLLAEKERFEEERLREQQGLEQQRRQEEESFSRIREELRRLQELSSHEQAEKVQIFQELDQLHREQDAQCAKLQLDEQEKEQVLLVAYLEEQLRERQETIPLLCPGEAQRAQEEKRELEGIQEALLQAKEAGAQENHTCGEELERAQLCFLEFKRRQLVKLANLEKDLVQQKDLLSKAVQEEQEALELVRCKAHEEPSLLVTGNSSIPYRSEDLEKIKTAESRLQSKERQLQDLLQNHLPALLQEKQRALDILDRGTLGLDNTLYQVQKEMEEKEDLITQYQANVSQLQQLQATFEFTANVARQEEKVSKKEKEILESQEKQQREALEQAVAKLEQRHSALHRRSTLDLETQEQRPKLGSLHNMEQSGLWASLDVKQEALEKNPVRLEHEIHQLKQKICEVDGVQRPHPGTLEGKAALSSLPPRPENSHLAPLMDARISAYIEEEVQRRLHDLHRTVSDSGHTPADVMKSNEELHNGVTQRKLKYELCKDLLGVLMTESEAASYTSHPLLQQDLVQLSLDSEAEIPPLALANGVQLTSNFQATLVDMVYFLHGNMETSVPSLAEVRILLYTTVRLESEGSGGPCPSFILLSTHMALLREDRVFYPHIPCLSTLPPHGRFDVISCQALSEFRCVIVPEKDKVSTVELVFLRKHGLPLNTGSGLSKQCEVASNTQMLTPLCLQDGQNQELDVWKLTFNSQDEALWLTSYLRRL</sequence>
<dbReference type="Proteomes" id="UP000886700">
    <property type="component" value="Unplaced"/>
</dbReference>
<dbReference type="PANTHER" id="PTHR47117">
    <property type="entry name" value="STAR-RELATED LIPID TRANSFER PROTEIN 9"/>
    <property type="match status" value="1"/>
</dbReference>
<evidence type="ECO:0000313" key="10">
    <source>
        <dbReference type="RefSeq" id="XP_040602325.1"/>
    </source>
</evidence>
<dbReference type="PRINTS" id="PR00380">
    <property type="entry name" value="KINESINHEAVY"/>
</dbReference>
<keyword evidence="4 5" id="KW-0505">Motor protein</keyword>
<keyword evidence="3 6" id="KW-0175">Coiled coil</keyword>
<keyword evidence="1 5" id="KW-0547">Nucleotide-binding</keyword>
<evidence type="ECO:0000313" key="9">
    <source>
        <dbReference type="Proteomes" id="UP000886700"/>
    </source>
</evidence>
<dbReference type="SUPFAM" id="SSF49879">
    <property type="entry name" value="SMAD/FHA domain"/>
    <property type="match status" value="1"/>
</dbReference>
<evidence type="ECO:0000256" key="4">
    <source>
        <dbReference type="ARBA" id="ARBA00023175"/>
    </source>
</evidence>
<dbReference type="InterPro" id="IPR001752">
    <property type="entry name" value="Kinesin_motor_dom"/>
</dbReference>
<feature type="region of interest" description="Disordered" evidence="7">
    <location>
        <begin position="1007"/>
        <end position="1029"/>
    </location>
</feature>
<dbReference type="InterPro" id="IPR019821">
    <property type="entry name" value="Kinesin_motor_CS"/>
</dbReference>
<feature type="region of interest" description="Disordered" evidence="7">
    <location>
        <begin position="619"/>
        <end position="648"/>
    </location>
</feature>
<dbReference type="InterPro" id="IPR027417">
    <property type="entry name" value="P-loop_NTPase"/>
</dbReference>
<dbReference type="GeneID" id="101833316"/>
<dbReference type="Pfam" id="PF00498">
    <property type="entry name" value="FHA"/>
    <property type="match status" value="1"/>
</dbReference>
<evidence type="ECO:0000256" key="6">
    <source>
        <dbReference type="SAM" id="Coils"/>
    </source>
</evidence>
<proteinExistence type="inferred from homology"/>
<protein>
    <submittedName>
        <fullName evidence="10">Kinesin-like protein KIF16B isoform X4</fullName>
    </submittedName>
</protein>
<dbReference type="Pfam" id="PF00225">
    <property type="entry name" value="Kinesin"/>
    <property type="match status" value="1"/>
</dbReference>
<dbReference type="PROSITE" id="PS50067">
    <property type="entry name" value="KINESIN_MOTOR_2"/>
    <property type="match status" value="1"/>
</dbReference>
<feature type="coiled-coil region" evidence="6">
    <location>
        <begin position="373"/>
        <end position="421"/>
    </location>
</feature>
<feature type="binding site" evidence="5">
    <location>
        <begin position="102"/>
        <end position="109"/>
    </location>
    <ligand>
        <name>ATP</name>
        <dbReference type="ChEBI" id="CHEBI:30616"/>
    </ligand>
</feature>
<dbReference type="SMART" id="SM00129">
    <property type="entry name" value="KISc"/>
    <property type="match status" value="1"/>
</dbReference>
<evidence type="ECO:0000259" key="8">
    <source>
        <dbReference type="PROSITE" id="PS50067"/>
    </source>
</evidence>
<evidence type="ECO:0000256" key="7">
    <source>
        <dbReference type="SAM" id="MobiDB-lite"/>
    </source>
</evidence>
<keyword evidence="2 5" id="KW-0067">ATP-binding</keyword>
<name>A0ABM2XMU6_MESAU</name>
<keyword evidence="9" id="KW-1185">Reference proteome</keyword>
<feature type="domain" description="Kinesin motor" evidence="8">
    <location>
        <begin position="3"/>
        <end position="358"/>
    </location>
</feature>
<reference evidence="10" key="1">
    <citation type="submission" date="2025-08" db="UniProtKB">
        <authorList>
            <consortium name="RefSeq"/>
        </authorList>
    </citation>
    <scope>IDENTIFICATION</scope>
    <source>
        <tissue evidence="10">Liver</tissue>
    </source>
</reference>
<dbReference type="CDD" id="cd01365">
    <property type="entry name" value="KISc_KIF1A_KIF1B"/>
    <property type="match status" value="1"/>
</dbReference>
<comment type="similarity">
    <text evidence="5">Belongs to the TRAFAC class myosin-kinesin ATPase superfamily. Kinesin family.</text>
</comment>
<evidence type="ECO:0000256" key="5">
    <source>
        <dbReference type="PROSITE-ProRule" id="PRU00283"/>
    </source>
</evidence>
<dbReference type="SUPFAM" id="SSF52540">
    <property type="entry name" value="P-loop containing nucleoside triphosphate hydrolases"/>
    <property type="match status" value="1"/>
</dbReference>
<dbReference type="PANTHER" id="PTHR47117:SF8">
    <property type="entry name" value="KINESIN FAMILY MEMBER 16B"/>
    <property type="match status" value="1"/>
</dbReference>
<evidence type="ECO:0000256" key="1">
    <source>
        <dbReference type="ARBA" id="ARBA00022741"/>
    </source>
</evidence>
<dbReference type="InterPro" id="IPR036961">
    <property type="entry name" value="Kinesin_motor_dom_sf"/>
</dbReference>
<dbReference type="Gene3D" id="3.40.850.10">
    <property type="entry name" value="Kinesin motor domain"/>
    <property type="match status" value="1"/>
</dbReference>
<dbReference type="InterPro" id="IPR008984">
    <property type="entry name" value="SMAD_FHA_dom_sf"/>
</dbReference>
<feature type="coiled-coil region" evidence="6">
    <location>
        <begin position="880"/>
        <end position="907"/>
    </location>
</feature>
<accession>A0ABM2XMU6</accession>
<organism evidence="9 10">
    <name type="scientific">Mesocricetus auratus</name>
    <name type="common">Golden hamster</name>
    <dbReference type="NCBI Taxonomy" id="10036"/>
    <lineage>
        <taxon>Eukaryota</taxon>
        <taxon>Metazoa</taxon>
        <taxon>Chordata</taxon>
        <taxon>Craniata</taxon>
        <taxon>Vertebrata</taxon>
        <taxon>Euteleostomi</taxon>
        <taxon>Mammalia</taxon>
        <taxon>Eutheria</taxon>
        <taxon>Euarchontoglires</taxon>
        <taxon>Glires</taxon>
        <taxon>Rodentia</taxon>
        <taxon>Myomorpha</taxon>
        <taxon>Muroidea</taxon>
        <taxon>Cricetidae</taxon>
        <taxon>Cricetinae</taxon>
        <taxon>Mesocricetus</taxon>
    </lineage>
</organism>
<dbReference type="PROSITE" id="PS00411">
    <property type="entry name" value="KINESIN_MOTOR_1"/>
    <property type="match status" value="1"/>
</dbReference>
<evidence type="ECO:0000256" key="2">
    <source>
        <dbReference type="ARBA" id="ARBA00022840"/>
    </source>
</evidence>
<dbReference type="RefSeq" id="XP_040602325.1">
    <property type="nucleotide sequence ID" value="XM_040746391.1"/>
</dbReference>